<evidence type="ECO:0000259" key="3">
    <source>
        <dbReference type="PROSITE" id="PS50048"/>
    </source>
</evidence>
<accession>A0AAN6KXT0</accession>
<dbReference type="Proteomes" id="UP001175353">
    <property type="component" value="Unassembled WGS sequence"/>
</dbReference>
<dbReference type="Gene3D" id="4.10.240.10">
    <property type="entry name" value="Zn(2)-C6 fungal-type DNA-binding domain"/>
    <property type="match status" value="1"/>
</dbReference>
<proteinExistence type="predicted"/>
<evidence type="ECO:0000256" key="2">
    <source>
        <dbReference type="SAM" id="MobiDB-lite"/>
    </source>
</evidence>
<feature type="compositionally biased region" description="Low complexity" evidence="2">
    <location>
        <begin position="447"/>
        <end position="466"/>
    </location>
</feature>
<dbReference type="GO" id="GO:0000981">
    <property type="term" value="F:DNA-binding transcription factor activity, RNA polymerase II-specific"/>
    <property type="evidence" value="ECO:0007669"/>
    <property type="project" value="InterPro"/>
</dbReference>
<dbReference type="InterPro" id="IPR001138">
    <property type="entry name" value="Zn2Cys6_DnaBD"/>
</dbReference>
<name>A0AAN6KXT0_9PEZI</name>
<dbReference type="SUPFAM" id="SSF57701">
    <property type="entry name" value="Zn2/Cys6 DNA-binding domain"/>
    <property type="match status" value="1"/>
</dbReference>
<feature type="compositionally biased region" description="Pro residues" evidence="2">
    <location>
        <begin position="430"/>
        <end position="443"/>
    </location>
</feature>
<dbReference type="PROSITE" id="PS00463">
    <property type="entry name" value="ZN2_CY6_FUNGAL_1"/>
    <property type="match status" value="1"/>
</dbReference>
<dbReference type="EMBL" id="JAUJLE010000017">
    <property type="protein sequence ID" value="KAK1007853.1"/>
    <property type="molecule type" value="Genomic_DNA"/>
</dbReference>
<dbReference type="AlphaFoldDB" id="A0AAN6KXT0"/>
<feature type="region of interest" description="Disordered" evidence="2">
    <location>
        <begin position="366"/>
        <end position="501"/>
    </location>
</feature>
<evidence type="ECO:0000313" key="5">
    <source>
        <dbReference type="Proteomes" id="UP001175353"/>
    </source>
</evidence>
<organism evidence="4 5">
    <name type="scientific">Friedmanniomyces endolithicus</name>
    <dbReference type="NCBI Taxonomy" id="329885"/>
    <lineage>
        <taxon>Eukaryota</taxon>
        <taxon>Fungi</taxon>
        <taxon>Dikarya</taxon>
        <taxon>Ascomycota</taxon>
        <taxon>Pezizomycotina</taxon>
        <taxon>Dothideomycetes</taxon>
        <taxon>Dothideomycetidae</taxon>
        <taxon>Mycosphaerellales</taxon>
        <taxon>Teratosphaeriaceae</taxon>
        <taxon>Friedmanniomyces</taxon>
    </lineage>
</organism>
<feature type="compositionally biased region" description="Polar residues" evidence="2">
    <location>
        <begin position="90"/>
        <end position="112"/>
    </location>
</feature>
<gene>
    <name evidence="4" type="ORF">LTR91_003383</name>
</gene>
<dbReference type="CDD" id="cd00067">
    <property type="entry name" value="GAL4"/>
    <property type="match status" value="1"/>
</dbReference>
<dbReference type="SMART" id="SM00066">
    <property type="entry name" value="GAL4"/>
    <property type="match status" value="1"/>
</dbReference>
<dbReference type="GO" id="GO:0008270">
    <property type="term" value="F:zinc ion binding"/>
    <property type="evidence" value="ECO:0007669"/>
    <property type="project" value="InterPro"/>
</dbReference>
<comment type="caution">
    <text evidence="4">The sequence shown here is derived from an EMBL/GenBank/DDBJ whole genome shotgun (WGS) entry which is preliminary data.</text>
</comment>
<feature type="region of interest" description="Disordered" evidence="2">
    <location>
        <begin position="88"/>
        <end position="152"/>
    </location>
</feature>
<reference evidence="4" key="1">
    <citation type="submission" date="2023-06" db="EMBL/GenBank/DDBJ databases">
        <title>Black Yeasts Isolated from many extreme environments.</title>
        <authorList>
            <person name="Coleine C."/>
            <person name="Stajich J.E."/>
            <person name="Selbmann L."/>
        </authorList>
    </citation>
    <scope>NUCLEOTIDE SEQUENCE</scope>
    <source>
        <strain evidence="4">CCFEE 5200</strain>
    </source>
</reference>
<feature type="compositionally biased region" description="Basic residues" evidence="2">
    <location>
        <begin position="312"/>
        <end position="325"/>
    </location>
</feature>
<keyword evidence="1" id="KW-0539">Nucleus</keyword>
<protein>
    <recommendedName>
        <fullName evidence="3">Zn(2)-C6 fungal-type domain-containing protein</fullName>
    </recommendedName>
</protein>
<keyword evidence="5" id="KW-1185">Reference proteome</keyword>
<dbReference type="InterPro" id="IPR036864">
    <property type="entry name" value="Zn2-C6_fun-type_DNA-bd_sf"/>
</dbReference>
<feature type="compositionally biased region" description="Basic and acidic residues" evidence="2">
    <location>
        <begin position="479"/>
        <end position="495"/>
    </location>
</feature>
<evidence type="ECO:0000313" key="4">
    <source>
        <dbReference type="EMBL" id="KAK1007853.1"/>
    </source>
</evidence>
<feature type="region of interest" description="Disordered" evidence="2">
    <location>
        <begin position="300"/>
        <end position="325"/>
    </location>
</feature>
<evidence type="ECO:0000256" key="1">
    <source>
        <dbReference type="ARBA" id="ARBA00023242"/>
    </source>
</evidence>
<dbReference type="Pfam" id="PF00172">
    <property type="entry name" value="Zn_clus"/>
    <property type="match status" value="1"/>
</dbReference>
<feature type="domain" description="Zn(2)-C6 fungal-type" evidence="3">
    <location>
        <begin position="36"/>
        <end position="63"/>
    </location>
</feature>
<feature type="compositionally biased region" description="Basic and acidic residues" evidence="2">
    <location>
        <begin position="300"/>
        <end position="311"/>
    </location>
</feature>
<sequence>MPPAGTPALVHADQTFHFINNEPNHKQNLSGRVTAACVNCRRKKIRCTGEADCRQCREKGLICEGPPTRRRSKREVVGTGASALVEGATRSVSNSSTGHYISHPASRSSSLIDSDYASHRRGSRLSFDSSTPAPPQRPSEDEVTGLDRSIRPLPARRTLQHILPAWDHREHRLLPSATAPEEPSPFAFTQQVTHLQGSIRACPTTSRTSQWSQVSQGSPLDTLMAARTMSGSTQREQAPMSAVTASSDSNEFWRHQDLEGPWPNKRLQDRSPERLIHDAEELEEQAVSLRELALRRRSVDTSARTSHEQTSRHQHIQQHTPRRPLSRQEQMMNFALPSQPRESTFGATYPPQPTYASYNFDLSTMYQPDGTLDPRVNPNPSDYGLWDVNTPPPQHQTPQQQQPPWQIGTGHSIPAQFQQNFPHQQDFPMPTAPPPPPPPPPPNTENTASAQGSVSSGSSTDGTGLARMQRAFYAQLAESEDRRGIGTQGRDRDSGTKFPKR</sequence>
<dbReference type="PROSITE" id="PS50048">
    <property type="entry name" value="ZN2_CY6_FUNGAL_2"/>
    <property type="match status" value="1"/>
</dbReference>